<dbReference type="EnsemblPlants" id="OPUNC06G25020.1">
    <property type="protein sequence ID" value="OPUNC06G25020.1"/>
    <property type="gene ID" value="OPUNC06G25020"/>
</dbReference>
<dbReference type="AlphaFoldDB" id="A0A0E0LFM8"/>
<evidence type="ECO:0000259" key="1">
    <source>
        <dbReference type="Pfam" id="PF07762"/>
    </source>
</evidence>
<protein>
    <recommendedName>
        <fullName evidence="1">DUF1618 domain-containing protein</fullName>
    </recommendedName>
</protein>
<accession>A0A0E0LFM8</accession>
<dbReference type="Proteomes" id="UP000026962">
    <property type="component" value="Chromosome 6"/>
</dbReference>
<name>A0A0E0LFM8_ORYPU</name>
<dbReference type="OMA" id="VPGRWKA"/>
<sequence length="472" mass="51956">MDAAAAEEVASGVLLGVRGYRSAGKNSSTATSRTSTGHPIGVTFWNEPPPALSYFSVHCPDLQLLPDNIFLAPKAIAADDGLLLLRVPVKHFGGKCSLNDNDYFVYHLGPPAPSPKLDLLPWPHCLGDKEIAILGCGGDKDKHKHYVVAALQIRNVFTSTYTLHLYYSSSSCGGGGDEIAGSWTCQEVSVEEPVRDKLCPIPNSAQRQTYHRTTKVITLGGPNGTVGWVDLWRGILLCDLLDEMTPKKLRDMPLPLPAKANWRKYLNGDESFSRDITVSQQKDSIKYVEMEIVSPRAVTTTIPSATPADPDSYLEWVRHRREPQPTQHHFTVHPGRWKLTTWSMPIPHYELLHKLMLNGNNKDEKEAKGASSSSSLSLGCLRMCYPALSCIDDVVYLLCNAACSGESRIRMGGVMVAFDLKNKELRGVAKLHTTKNTLSSIRCYLATAISKHLDTTIDTRVDQAEEDAEAAE</sequence>
<dbReference type="Pfam" id="PF07762">
    <property type="entry name" value="DUF1618"/>
    <property type="match status" value="1"/>
</dbReference>
<reference evidence="2" key="2">
    <citation type="submission" date="2018-05" db="EMBL/GenBank/DDBJ databases">
        <title>OpunRS2 (Oryza punctata Reference Sequence Version 2).</title>
        <authorList>
            <person name="Zhang J."/>
            <person name="Kudrna D."/>
            <person name="Lee S."/>
            <person name="Talag J."/>
            <person name="Welchert J."/>
            <person name="Wing R.A."/>
        </authorList>
    </citation>
    <scope>NUCLEOTIDE SEQUENCE [LARGE SCALE GENOMIC DNA]</scope>
</reference>
<dbReference type="Gramene" id="OPUNC06G25020.1">
    <property type="protein sequence ID" value="OPUNC06G25020.1"/>
    <property type="gene ID" value="OPUNC06G25020"/>
</dbReference>
<organism evidence="2">
    <name type="scientific">Oryza punctata</name>
    <name type="common">Red rice</name>
    <dbReference type="NCBI Taxonomy" id="4537"/>
    <lineage>
        <taxon>Eukaryota</taxon>
        <taxon>Viridiplantae</taxon>
        <taxon>Streptophyta</taxon>
        <taxon>Embryophyta</taxon>
        <taxon>Tracheophyta</taxon>
        <taxon>Spermatophyta</taxon>
        <taxon>Magnoliopsida</taxon>
        <taxon>Liliopsida</taxon>
        <taxon>Poales</taxon>
        <taxon>Poaceae</taxon>
        <taxon>BOP clade</taxon>
        <taxon>Oryzoideae</taxon>
        <taxon>Oryzeae</taxon>
        <taxon>Oryzinae</taxon>
        <taxon>Oryza</taxon>
    </lineage>
</organism>
<dbReference type="HOGENOM" id="CLU_008956_6_0_1"/>
<reference evidence="2" key="1">
    <citation type="submission" date="2015-04" db="UniProtKB">
        <authorList>
            <consortium name="EnsemblPlants"/>
        </authorList>
    </citation>
    <scope>IDENTIFICATION</scope>
</reference>
<proteinExistence type="predicted"/>
<evidence type="ECO:0000313" key="3">
    <source>
        <dbReference type="Proteomes" id="UP000026962"/>
    </source>
</evidence>
<feature type="domain" description="DUF1618" evidence="1">
    <location>
        <begin position="228"/>
        <end position="396"/>
    </location>
</feature>
<dbReference type="eggNOG" id="ENOG502R1JN">
    <property type="taxonomic scope" value="Eukaryota"/>
</dbReference>
<dbReference type="InterPro" id="IPR011676">
    <property type="entry name" value="DUF1618"/>
</dbReference>
<keyword evidence="3" id="KW-1185">Reference proteome</keyword>
<dbReference type="PANTHER" id="PTHR33074:SF18">
    <property type="entry name" value="OS06G0718700 PROTEIN"/>
    <property type="match status" value="1"/>
</dbReference>
<evidence type="ECO:0000313" key="2">
    <source>
        <dbReference type="EnsemblPlants" id="OPUNC06G25020.1"/>
    </source>
</evidence>
<dbReference type="PANTHER" id="PTHR33074">
    <property type="entry name" value="EXPRESSED PROTEIN-RELATED"/>
    <property type="match status" value="1"/>
</dbReference>